<keyword evidence="2" id="KW-1185">Reference proteome</keyword>
<reference evidence="1 2" key="1">
    <citation type="journal article" date="2009" name="Nat. Genet.">
        <title>The genome of the cucumber, Cucumis sativus L.</title>
        <authorList>
            <person name="Huang S."/>
            <person name="Li R."/>
            <person name="Zhang Z."/>
            <person name="Li L."/>
            <person name="Gu X."/>
            <person name="Fan W."/>
            <person name="Lucas W.J."/>
            <person name="Wang X."/>
            <person name="Xie B."/>
            <person name="Ni P."/>
            <person name="Ren Y."/>
            <person name="Zhu H."/>
            <person name="Li J."/>
            <person name="Lin K."/>
            <person name="Jin W."/>
            <person name="Fei Z."/>
            <person name="Li G."/>
            <person name="Staub J."/>
            <person name="Kilian A."/>
            <person name="van der Vossen E.A."/>
            <person name="Wu Y."/>
            <person name="Guo J."/>
            <person name="He J."/>
            <person name="Jia Z."/>
            <person name="Ren Y."/>
            <person name="Tian G."/>
            <person name="Lu Y."/>
            <person name="Ruan J."/>
            <person name="Qian W."/>
            <person name="Wang M."/>
            <person name="Huang Q."/>
            <person name="Li B."/>
            <person name="Xuan Z."/>
            <person name="Cao J."/>
            <person name="Asan"/>
            <person name="Wu Z."/>
            <person name="Zhang J."/>
            <person name="Cai Q."/>
            <person name="Bai Y."/>
            <person name="Zhao B."/>
            <person name="Han Y."/>
            <person name="Li Y."/>
            <person name="Li X."/>
            <person name="Wang S."/>
            <person name="Shi Q."/>
            <person name="Liu S."/>
            <person name="Cho W.K."/>
            <person name="Kim J.Y."/>
            <person name="Xu Y."/>
            <person name="Heller-Uszynska K."/>
            <person name="Miao H."/>
            <person name="Cheng Z."/>
            <person name="Zhang S."/>
            <person name="Wu J."/>
            <person name="Yang Y."/>
            <person name="Kang H."/>
            <person name="Li M."/>
            <person name="Liang H."/>
            <person name="Ren X."/>
            <person name="Shi Z."/>
            <person name="Wen M."/>
            <person name="Jian M."/>
            <person name="Yang H."/>
            <person name="Zhang G."/>
            <person name="Yang Z."/>
            <person name="Chen R."/>
            <person name="Liu S."/>
            <person name="Li J."/>
            <person name="Ma L."/>
            <person name="Liu H."/>
            <person name="Zhou Y."/>
            <person name="Zhao J."/>
            <person name="Fang X."/>
            <person name="Li G."/>
            <person name="Fang L."/>
            <person name="Li Y."/>
            <person name="Liu D."/>
            <person name="Zheng H."/>
            <person name="Zhang Y."/>
            <person name="Qin N."/>
            <person name="Li Z."/>
            <person name="Yang G."/>
            <person name="Yang S."/>
            <person name="Bolund L."/>
            <person name="Kristiansen K."/>
            <person name="Zheng H."/>
            <person name="Li S."/>
            <person name="Zhang X."/>
            <person name="Yang H."/>
            <person name="Wang J."/>
            <person name="Sun R."/>
            <person name="Zhang B."/>
            <person name="Jiang S."/>
            <person name="Wang J."/>
            <person name="Du Y."/>
            <person name="Li S."/>
        </authorList>
    </citation>
    <scope>NUCLEOTIDE SEQUENCE [LARGE SCALE GENOMIC DNA]</scope>
    <source>
        <strain evidence="2">cv. 9930</strain>
    </source>
</reference>
<dbReference type="AlphaFoldDB" id="A0A0A0KN59"/>
<dbReference type="Proteomes" id="UP000029981">
    <property type="component" value="Chromosome 5"/>
</dbReference>
<evidence type="ECO:0000313" key="2">
    <source>
        <dbReference type="Proteomes" id="UP000029981"/>
    </source>
</evidence>
<protein>
    <submittedName>
        <fullName evidence="1">Uncharacterized protein</fullName>
    </submittedName>
</protein>
<organism evidence="1 2">
    <name type="scientific">Cucumis sativus</name>
    <name type="common">Cucumber</name>
    <dbReference type="NCBI Taxonomy" id="3659"/>
    <lineage>
        <taxon>Eukaryota</taxon>
        <taxon>Viridiplantae</taxon>
        <taxon>Streptophyta</taxon>
        <taxon>Embryophyta</taxon>
        <taxon>Tracheophyta</taxon>
        <taxon>Spermatophyta</taxon>
        <taxon>Magnoliopsida</taxon>
        <taxon>eudicotyledons</taxon>
        <taxon>Gunneridae</taxon>
        <taxon>Pentapetalae</taxon>
        <taxon>rosids</taxon>
        <taxon>fabids</taxon>
        <taxon>Cucurbitales</taxon>
        <taxon>Cucurbitaceae</taxon>
        <taxon>Benincaseae</taxon>
        <taxon>Cucumis</taxon>
    </lineage>
</organism>
<reference evidence="1 2" key="3">
    <citation type="journal article" date="2010" name="BMC Genomics">
        <title>Transcriptome sequencing and comparative analysis of cucumber flowers with different sex types.</title>
        <authorList>
            <person name="Guo S."/>
            <person name="Zheng Y."/>
            <person name="Joung J.G."/>
            <person name="Liu S."/>
            <person name="Zhang Z."/>
            <person name="Crasta O.R."/>
            <person name="Sobral B.W."/>
            <person name="Xu Y."/>
            <person name="Huang S."/>
            <person name="Fei Z."/>
        </authorList>
    </citation>
    <scope>NUCLEOTIDE SEQUENCE [LARGE SCALE GENOMIC DNA]</scope>
    <source>
        <strain evidence="2">cv. 9930</strain>
    </source>
</reference>
<dbReference type="EMBL" id="CM002926">
    <property type="protein sequence ID" value="KGN50344.1"/>
    <property type="molecule type" value="Genomic_DNA"/>
</dbReference>
<sequence>MSFLQQPCTTKKINNTSIVLNLWCYPIFIHHSFETFHPLCHYASMTISIQDCQECYLIWPKTLLLHPIQSFHNLPCLPMISVTSYHCRPSFYILILHLIKNVNRLV</sequence>
<reference evidence="1 2" key="4">
    <citation type="journal article" date="2011" name="BMC Genomics">
        <title>RNA-Seq improves annotation of protein-coding genes in the cucumber genome.</title>
        <authorList>
            <person name="Li Z."/>
            <person name="Zhang Z."/>
            <person name="Yan P."/>
            <person name="Huang S."/>
            <person name="Fei Z."/>
            <person name="Lin K."/>
        </authorList>
    </citation>
    <scope>NUCLEOTIDE SEQUENCE [LARGE SCALE GENOMIC DNA]</scope>
    <source>
        <strain evidence="2">cv. 9930</strain>
    </source>
</reference>
<gene>
    <name evidence="1" type="ORF">Csa_5G168815</name>
</gene>
<dbReference type="OMA" id="INHAAIM"/>
<proteinExistence type="predicted"/>
<dbReference type="Gramene" id="KGN50344">
    <property type="protein sequence ID" value="KGN50344"/>
    <property type="gene ID" value="Csa_5G168815"/>
</dbReference>
<accession>A0A0A0KN59</accession>
<name>A0A0A0KN59_CUCSA</name>
<evidence type="ECO:0000313" key="1">
    <source>
        <dbReference type="EMBL" id="KGN50344.1"/>
    </source>
</evidence>
<reference evidence="1 2" key="2">
    <citation type="journal article" date="2009" name="PLoS ONE">
        <title>An integrated genetic and cytogenetic map of the cucumber genome.</title>
        <authorList>
            <person name="Ren Y."/>
            <person name="Zhang Z."/>
            <person name="Liu J."/>
            <person name="Staub J.E."/>
            <person name="Han Y."/>
            <person name="Cheng Z."/>
            <person name="Li X."/>
            <person name="Lu J."/>
            <person name="Miao H."/>
            <person name="Kang H."/>
            <person name="Xie B."/>
            <person name="Gu X."/>
            <person name="Wang X."/>
            <person name="Du Y."/>
            <person name="Jin W."/>
            <person name="Huang S."/>
        </authorList>
    </citation>
    <scope>NUCLEOTIDE SEQUENCE [LARGE SCALE GENOMIC DNA]</scope>
    <source>
        <strain evidence="2">cv. 9930</strain>
    </source>
</reference>